<accession>A0AA36D673</accession>
<feature type="domain" description="Copine C-terminal" evidence="1">
    <location>
        <begin position="1"/>
        <end position="75"/>
    </location>
</feature>
<organism evidence="2 3">
    <name type="scientific">Mesorhabditis spiculigera</name>
    <dbReference type="NCBI Taxonomy" id="96644"/>
    <lineage>
        <taxon>Eukaryota</taxon>
        <taxon>Metazoa</taxon>
        <taxon>Ecdysozoa</taxon>
        <taxon>Nematoda</taxon>
        <taxon>Chromadorea</taxon>
        <taxon>Rhabditida</taxon>
        <taxon>Rhabditina</taxon>
        <taxon>Rhabditomorpha</taxon>
        <taxon>Rhabditoidea</taxon>
        <taxon>Rhabditidae</taxon>
        <taxon>Mesorhabditinae</taxon>
        <taxon>Mesorhabditis</taxon>
    </lineage>
</organism>
<dbReference type="EMBL" id="CATQJA010002663">
    <property type="protein sequence ID" value="CAJ0581496.1"/>
    <property type="molecule type" value="Genomic_DNA"/>
</dbReference>
<reference evidence="2" key="1">
    <citation type="submission" date="2023-06" db="EMBL/GenBank/DDBJ databases">
        <authorList>
            <person name="Delattre M."/>
        </authorList>
    </citation>
    <scope>NUCLEOTIDE SEQUENCE</scope>
    <source>
        <strain evidence="2">AF72</strain>
    </source>
</reference>
<evidence type="ECO:0000313" key="2">
    <source>
        <dbReference type="EMBL" id="CAJ0581496.1"/>
    </source>
</evidence>
<dbReference type="InterPro" id="IPR010734">
    <property type="entry name" value="Copine_C"/>
</dbReference>
<keyword evidence="3" id="KW-1185">Reference proteome</keyword>
<proteinExistence type="predicted"/>
<protein>
    <recommendedName>
        <fullName evidence="1">Copine C-terminal domain-containing protein</fullName>
    </recommendedName>
</protein>
<dbReference type="AlphaFoldDB" id="A0AA36D673"/>
<dbReference type="Proteomes" id="UP001177023">
    <property type="component" value="Unassembled WGS sequence"/>
</dbReference>
<comment type="caution">
    <text evidence="2">The sequence shown here is derived from an EMBL/GenBank/DDBJ whole genome shotgun (WGS) entry which is preliminary data.</text>
</comment>
<evidence type="ECO:0000259" key="1">
    <source>
        <dbReference type="Pfam" id="PF07002"/>
    </source>
</evidence>
<dbReference type="Pfam" id="PF07002">
    <property type="entry name" value="Copine"/>
    <property type="match status" value="1"/>
</dbReference>
<sequence length="175" mass="20166">MSILFVGVGDGDFTHFRKLCAKKRHSPRDAVEFIELNEILDRSEAASDSKKRICEQSLHSVPRHFLQHMHGKGIAAKPPIQVCRSPLFHSSFLIPDRPSEFHLDEIPSRSPQLITPILVERRGSDSLDLEDRMRNCLNVRVPERSHSALQTSREQFQRRLLERRKAVHCPDPTDM</sequence>
<feature type="non-terminal residue" evidence="2">
    <location>
        <position position="1"/>
    </location>
</feature>
<name>A0AA36D673_9BILA</name>
<gene>
    <name evidence="2" type="ORF">MSPICULIGERA_LOCUS19653</name>
</gene>
<evidence type="ECO:0000313" key="3">
    <source>
        <dbReference type="Proteomes" id="UP001177023"/>
    </source>
</evidence>